<dbReference type="EMBL" id="JACSNR010000003">
    <property type="protein sequence ID" value="MBM6922875.1"/>
    <property type="molecule type" value="Genomic_DNA"/>
</dbReference>
<dbReference type="Proteomes" id="UP000724149">
    <property type="component" value="Unassembled WGS sequence"/>
</dbReference>
<keyword evidence="3" id="KW-1185">Reference proteome</keyword>
<dbReference type="SUPFAM" id="SSF55729">
    <property type="entry name" value="Acyl-CoA N-acyltransferases (Nat)"/>
    <property type="match status" value="1"/>
</dbReference>
<organism evidence="2 3">
    <name type="scientific">Hydrogenoanaerobacterium saccharovorans</name>
    <dbReference type="NCBI Taxonomy" id="474960"/>
    <lineage>
        <taxon>Bacteria</taxon>
        <taxon>Bacillati</taxon>
        <taxon>Bacillota</taxon>
        <taxon>Clostridia</taxon>
        <taxon>Eubacteriales</taxon>
        <taxon>Oscillospiraceae</taxon>
        <taxon>Hydrogenoanaerobacterium</taxon>
    </lineage>
</organism>
<evidence type="ECO:0000259" key="1">
    <source>
        <dbReference type="PROSITE" id="PS51186"/>
    </source>
</evidence>
<sequence length="161" mass="17858">MHLRQFEAGDLPAVQELFAGSIRTVCRGDYTPAELEAWANRAGRITAERLLDCYTLVAEEEGRLLGFGNLEPDGHLDCLYTAADSQRRGVAASLCDALEAEARRQGEELLRVEASRTARGFFERRGYQVAAAQLVPVDGEELENFRMAKKLDKTVSHETNA</sequence>
<evidence type="ECO:0000313" key="3">
    <source>
        <dbReference type="Proteomes" id="UP000724149"/>
    </source>
</evidence>
<dbReference type="InterPro" id="IPR000182">
    <property type="entry name" value="GNAT_dom"/>
</dbReference>
<dbReference type="Gene3D" id="3.40.630.30">
    <property type="match status" value="1"/>
</dbReference>
<name>A0ABS2GK51_9FIRM</name>
<protein>
    <submittedName>
        <fullName evidence="2">GNAT family N-acetyltransferase</fullName>
    </submittedName>
</protein>
<dbReference type="RefSeq" id="WP_204720057.1">
    <property type="nucleotide sequence ID" value="NZ_JACSNR010000003.1"/>
</dbReference>
<evidence type="ECO:0000313" key="2">
    <source>
        <dbReference type="EMBL" id="MBM6922875.1"/>
    </source>
</evidence>
<dbReference type="InterPro" id="IPR052564">
    <property type="entry name" value="N-acetyltrans/Recomb-assoc"/>
</dbReference>
<dbReference type="CDD" id="cd04301">
    <property type="entry name" value="NAT_SF"/>
    <property type="match status" value="1"/>
</dbReference>
<accession>A0ABS2GK51</accession>
<comment type="caution">
    <text evidence="2">The sequence shown here is derived from an EMBL/GenBank/DDBJ whole genome shotgun (WGS) entry which is preliminary data.</text>
</comment>
<gene>
    <name evidence="2" type="ORF">H9X81_04105</name>
</gene>
<dbReference type="PANTHER" id="PTHR43451">
    <property type="entry name" value="ACETYLTRANSFERASE (GNAT) FAMILY PROTEIN"/>
    <property type="match status" value="1"/>
</dbReference>
<feature type="domain" description="N-acetyltransferase" evidence="1">
    <location>
        <begin position="1"/>
        <end position="152"/>
    </location>
</feature>
<dbReference type="PROSITE" id="PS51186">
    <property type="entry name" value="GNAT"/>
    <property type="match status" value="1"/>
</dbReference>
<reference evidence="2 3" key="1">
    <citation type="journal article" date="2021" name="Sci. Rep.">
        <title>The distribution of antibiotic resistance genes in chicken gut microbiota commensals.</title>
        <authorList>
            <person name="Juricova H."/>
            <person name="Matiasovicova J."/>
            <person name="Kubasova T."/>
            <person name="Cejkova D."/>
            <person name="Rychlik I."/>
        </authorList>
    </citation>
    <scope>NUCLEOTIDE SEQUENCE [LARGE SCALE GENOMIC DNA]</scope>
    <source>
        <strain evidence="2 3">An564</strain>
    </source>
</reference>
<proteinExistence type="predicted"/>
<dbReference type="InterPro" id="IPR016181">
    <property type="entry name" value="Acyl_CoA_acyltransferase"/>
</dbReference>
<dbReference type="Pfam" id="PF13673">
    <property type="entry name" value="Acetyltransf_10"/>
    <property type="match status" value="1"/>
</dbReference>
<dbReference type="PANTHER" id="PTHR43451:SF1">
    <property type="entry name" value="ACETYLTRANSFERASE"/>
    <property type="match status" value="1"/>
</dbReference>